<feature type="transmembrane region" description="Helical" evidence="1">
    <location>
        <begin position="21"/>
        <end position="39"/>
    </location>
</feature>
<dbReference type="PANTHER" id="PTHR40115:SF1">
    <property type="entry name" value="INNER MEMBRANE PROTEIN WITH PEPSY TM HELIX"/>
    <property type="match status" value="1"/>
</dbReference>
<dbReference type="Pfam" id="PF16357">
    <property type="entry name" value="PepSY_TM_like_2"/>
    <property type="match status" value="1"/>
</dbReference>
<accession>A0A4Y1X089</accession>
<reference evidence="3" key="1">
    <citation type="submission" date="2019-06" db="EMBL/GenBank/DDBJ databases">
        <title>Alistipes onderdonkii subsp. vulgaris subsp. nov., Alistipes dispar sp. nov. and Alistipes communis sp. nov., isolated from human faeces, and creation of Alistipes onderdonkii subsp. onderdonkii subsp. nov.</title>
        <authorList>
            <person name="Sakamoto M."/>
            <person name="Ikeyama N."/>
            <person name="Ogata Y."/>
            <person name="Suda W."/>
            <person name="Iino T."/>
            <person name="Hattori M."/>
            <person name="Ohkuma M."/>
        </authorList>
    </citation>
    <scope>NUCLEOTIDE SEQUENCE [LARGE SCALE GENOMIC DNA]</scope>
    <source>
        <strain evidence="3">5CPEGH6</strain>
    </source>
</reference>
<dbReference type="OrthoDB" id="9787788at2"/>
<dbReference type="AlphaFoldDB" id="A0A4Y1X089"/>
<name>A0A4Y1X089_9BACT</name>
<proteinExistence type="predicted"/>
<dbReference type="RefSeq" id="WP_141427996.1">
    <property type="nucleotide sequence ID" value="NZ_AP019736.1"/>
</dbReference>
<dbReference type="Proteomes" id="UP000319374">
    <property type="component" value="Chromosome"/>
</dbReference>
<dbReference type="KEGG" id="ada:A5CPEGH6_07920"/>
<gene>
    <name evidence="2" type="ORF">A5CPEGH6_07920</name>
</gene>
<evidence type="ECO:0000313" key="3">
    <source>
        <dbReference type="Proteomes" id="UP000319374"/>
    </source>
</evidence>
<dbReference type="GeneID" id="98672764"/>
<keyword evidence="1" id="KW-0812">Transmembrane</keyword>
<dbReference type="EMBL" id="AP019736">
    <property type="protein sequence ID" value="BBL06154.1"/>
    <property type="molecule type" value="Genomic_DNA"/>
</dbReference>
<dbReference type="PANTHER" id="PTHR40115">
    <property type="entry name" value="INNER MEMBRANE PROTEIN WITH PEPSY TM HELIX"/>
    <property type="match status" value="1"/>
</dbReference>
<evidence type="ECO:0000256" key="1">
    <source>
        <dbReference type="SAM" id="Phobius"/>
    </source>
</evidence>
<dbReference type="InterPro" id="IPR032307">
    <property type="entry name" value="PepSY_TM-like_2"/>
</dbReference>
<keyword evidence="1" id="KW-0472">Membrane</keyword>
<evidence type="ECO:0000313" key="2">
    <source>
        <dbReference type="EMBL" id="BBL06154.1"/>
    </source>
</evidence>
<keyword evidence="1" id="KW-1133">Transmembrane helix</keyword>
<feature type="transmembrane region" description="Helical" evidence="1">
    <location>
        <begin position="138"/>
        <end position="159"/>
    </location>
</feature>
<keyword evidence="3" id="KW-1185">Reference proteome</keyword>
<sequence>MKLNSSALRRWSRTLHRDLSYFFAGMVLIYALSGIAMNHRDTFNPNYSVSQTRLTLPAPLPEREAFSRADAEALLERAGVGEGYVKHYFPDGHTLKIFLEGGSSLVADIRSGEAVVERLTRRPVWSALTKLHYNPGSWWTAFADIFGGGLILITLTGLVIVKGPKGLRGRGGVELAAGILLPLLFLLI</sequence>
<protein>
    <submittedName>
        <fullName evidence="2">Peptidase</fullName>
    </submittedName>
</protein>
<organism evidence="2 3">
    <name type="scientific">Alistipes dispar</name>
    <dbReference type="NCBI Taxonomy" id="2585119"/>
    <lineage>
        <taxon>Bacteria</taxon>
        <taxon>Pseudomonadati</taxon>
        <taxon>Bacteroidota</taxon>
        <taxon>Bacteroidia</taxon>
        <taxon>Bacteroidales</taxon>
        <taxon>Rikenellaceae</taxon>
        <taxon>Alistipes</taxon>
    </lineage>
</organism>